<proteinExistence type="predicted"/>
<dbReference type="AlphaFoldDB" id="A5KPU2"/>
<accession>A5KPU2</accession>
<sequence length="151" mass="17888">MGSSQYEYMERKRMETEQKEMMCKYKKIICKIFGEQIRVIGESSAIGPMGQFQIRFFYEPTKIYVTLDADRGAFTFDLKDEAKDWNTLYRIKKFDNCMTEKCLENAAVILKQVLEENKFPLYKSENDKLYKKQDGTYRRIKDIYAELAGGE</sequence>
<name>A5KPU2_9FIRM</name>
<dbReference type="GeneID" id="97330401"/>
<evidence type="ECO:0000313" key="2">
    <source>
        <dbReference type="Proteomes" id="UP000003577"/>
    </source>
</evidence>
<reference evidence="1 2" key="1">
    <citation type="submission" date="2007-03" db="EMBL/GenBank/DDBJ databases">
        <authorList>
            <person name="Fulton L."/>
            <person name="Clifton S."/>
            <person name="Fulton B."/>
            <person name="Xu J."/>
            <person name="Minx P."/>
            <person name="Pepin K.H."/>
            <person name="Johnson M."/>
            <person name="Thiruvilangam P."/>
            <person name="Bhonagiri V."/>
            <person name="Nash W.E."/>
            <person name="Mardis E.R."/>
            <person name="Wilson R.K."/>
        </authorList>
    </citation>
    <scope>NUCLEOTIDE SEQUENCE [LARGE SCALE GENOMIC DNA]</scope>
    <source>
        <strain evidence="1 2">ATCC 27756</strain>
    </source>
</reference>
<dbReference type="RefSeq" id="WP_004848285.1">
    <property type="nucleotide sequence ID" value="NZ_DS264382.1"/>
</dbReference>
<reference evidence="1 2" key="2">
    <citation type="submission" date="2007-04" db="EMBL/GenBank/DDBJ databases">
        <title>Draft genome sequence of Ruminococcus torques (ATCC 27756).</title>
        <authorList>
            <person name="Sudarsanam P."/>
            <person name="Ley R."/>
            <person name="Guruge J."/>
            <person name="Turnbaugh P.J."/>
            <person name="Mahowald M."/>
            <person name="Liep D."/>
            <person name="Gordon J."/>
        </authorList>
    </citation>
    <scope>NUCLEOTIDE SEQUENCE [LARGE SCALE GENOMIC DNA]</scope>
    <source>
        <strain evidence="1 2">ATCC 27756</strain>
    </source>
</reference>
<protein>
    <submittedName>
        <fullName evidence="1">Uncharacterized protein</fullName>
    </submittedName>
</protein>
<dbReference type="PaxDb" id="411460-RUMTOR_02277"/>
<organism evidence="1 2">
    <name type="scientific">[Ruminococcus] torques ATCC 27756</name>
    <dbReference type="NCBI Taxonomy" id="411460"/>
    <lineage>
        <taxon>Bacteria</taxon>
        <taxon>Bacillati</taxon>
        <taxon>Bacillota</taxon>
        <taxon>Clostridia</taxon>
        <taxon>Lachnospirales</taxon>
        <taxon>Lachnospiraceae</taxon>
        <taxon>Mediterraneibacter</taxon>
    </lineage>
</organism>
<gene>
    <name evidence="1" type="ORF">RUMTOR_02277</name>
</gene>
<evidence type="ECO:0000313" key="1">
    <source>
        <dbReference type="EMBL" id="EDK23596.1"/>
    </source>
</evidence>
<dbReference type="HOGENOM" id="CLU_1852604_0_0_9"/>
<comment type="caution">
    <text evidence="1">The sequence shown here is derived from an EMBL/GenBank/DDBJ whole genome shotgun (WGS) entry which is preliminary data.</text>
</comment>
<dbReference type="EMBL" id="AAVP02000013">
    <property type="protein sequence ID" value="EDK23596.1"/>
    <property type="molecule type" value="Genomic_DNA"/>
</dbReference>
<dbReference type="Proteomes" id="UP000003577">
    <property type="component" value="Unassembled WGS sequence"/>
</dbReference>